<dbReference type="FunFam" id="1.20.58.1180:FF:000001">
    <property type="entry name" value="Mitochondrial large ribosomal subunit YmL35"/>
    <property type="match status" value="1"/>
</dbReference>
<dbReference type="SUPFAM" id="SSF49777">
    <property type="entry name" value="PEBP-like"/>
    <property type="match status" value="1"/>
</dbReference>
<keyword evidence="7" id="KW-0687">Ribonucleoprotein</keyword>
<dbReference type="InParanoid" id="H0ELU0"/>
<dbReference type="AlphaFoldDB" id="H0ELU0"/>
<comment type="caution">
    <text evidence="7">The sequence shown here is derived from an EMBL/GenBank/DDBJ whole genome shotgun (WGS) entry which is preliminary data.</text>
</comment>
<dbReference type="PANTHER" id="PTHR11362:SF82">
    <property type="entry name" value="PHOSPHATIDYLETHANOLAMINE-BINDING PROTEIN 4"/>
    <property type="match status" value="1"/>
</dbReference>
<dbReference type="Gene3D" id="1.20.58.1180">
    <property type="match status" value="1"/>
</dbReference>
<name>H0ELU0_GLAL7</name>
<evidence type="ECO:0000313" key="7">
    <source>
        <dbReference type="EMBL" id="EHL00477.1"/>
    </source>
</evidence>
<keyword evidence="7" id="KW-0689">Ribosomal protein</keyword>
<organism evidence="7 8">
    <name type="scientific">Glarea lozoyensis (strain ATCC 74030 / MF5533)</name>
    <dbReference type="NCBI Taxonomy" id="1104152"/>
    <lineage>
        <taxon>Eukaryota</taxon>
        <taxon>Fungi</taxon>
        <taxon>Dikarya</taxon>
        <taxon>Ascomycota</taxon>
        <taxon>Pezizomycotina</taxon>
        <taxon>Leotiomycetes</taxon>
        <taxon>Helotiales</taxon>
        <taxon>Helotiaceae</taxon>
        <taxon>Glarea</taxon>
    </lineage>
</organism>
<comment type="function">
    <text evidence="3">Component of the mitochondrial ribosome (mitoribosome), a dedicated translation machinery responsible for the synthesis of mitochondrial genome-encoded proteins, including at least some of the essential transmembrane subunits of the mitochondrial respiratory chain. The mitoribosomes are attached to the mitochondrial inner membrane and translation products are cotranslationally integrated into the membrane.</text>
</comment>
<keyword evidence="2" id="KW-0496">Mitochondrion</keyword>
<keyword evidence="8" id="KW-1185">Reference proteome</keyword>
<evidence type="ECO:0000256" key="3">
    <source>
        <dbReference type="ARBA" id="ARBA00037226"/>
    </source>
</evidence>
<dbReference type="PANTHER" id="PTHR11362">
    <property type="entry name" value="PHOSPHATIDYLETHANOLAMINE-BINDING PROTEIN"/>
    <property type="match status" value="1"/>
</dbReference>
<evidence type="ECO:0000313" key="8">
    <source>
        <dbReference type="Proteomes" id="UP000005446"/>
    </source>
</evidence>
<dbReference type="InterPro" id="IPR008914">
    <property type="entry name" value="PEBP"/>
</dbReference>
<comment type="similarity">
    <text evidence="4">Belongs to the phosphatidylethanolamine-binding protein family. Mitochondrion-specific ribosomal protein mL38 subfamily.</text>
</comment>
<gene>
    <name evidence="7" type="ORF">M7I_3561</name>
</gene>
<proteinExistence type="inferred from homology"/>
<dbReference type="Gene3D" id="3.90.280.10">
    <property type="entry name" value="PEBP-like"/>
    <property type="match status" value="1"/>
</dbReference>
<dbReference type="FunFam" id="3.90.280.10:FF:000004">
    <property type="entry name" value="Mitochondrial large ribosomal subunit YmL35"/>
    <property type="match status" value="1"/>
</dbReference>
<accession>H0ELU0</accession>
<evidence type="ECO:0000256" key="6">
    <source>
        <dbReference type="SAM" id="MobiDB-lite"/>
    </source>
</evidence>
<dbReference type="EMBL" id="AGUE01000080">
    <property type="protein sequence ID" value="EHL00477.1"/>
    <property type="molecule type" value="Genomic_DNA"/>
</dbReference>
<evidence type="ECO:0000256" key="1">
    <source>
        <dbReference type="ARBA" id="ARBA00004173"/>
    </source>
</evidence>
<dbReference type="FunCoup" id="H0ELU0">
    <property type="interactions" value="110"/>
</dbReference>
<dbReference type="OrthoDB" id="2153661at2759"/>
<dbReference type="CDD" id="cd00866">
    <property type="entry name" value="PEBP_euk"/>
    <property type="match status" value="1"/>
</dbReference>
<feature type="region of interest" description="Disordered" evidence="6">
    <location>
        <begin position="32"/>
        <end position="53"/>
    </location>
</feature>
<evidence type="ECO:0000256" key="4">
    <source>
        <dbReference type="ARBA" id="ARBA00038016"/>
    </source>
</evidence>
<dbReference type="GO" id="GO:0005840">
    <property type="term" value="C:ribosome"/>
    <property type="evidence" value="ECO:0007669"/>
    <property type="project" value="UniProtKB-KW"/>
</dbReference>
<dbReference type="Pfam" id="PF01161">
    <property type="entry name" value="PBP"/>
    <property type="match status" value="1"/>
</dbReference>
<dbReference type="InterPro" id="IPR036610">
    <property type="entry name" value="PEBP-like_sf"/>
</dbReference>
<protein>
    <recommendedName>
        <fullName evidence="5">Large ribosomal subunit protein mL38</fullName>
    </recommendedName>
</protein>
<reference evidence="7 8" key="1">
    <citation type="journal article" date="2012" name="Eukaryot. Cell">
        <title>Genome sequence of the fungus Glarea lozoyensis: the first genome sequence of a species from the Helotiaceae family.</title>
        <authorList>
            <person name="Youssar L."/>
            <person name="Gruening B.A."/>
            <person name="Erxleben A."/>
            <person name="Guenther S."/>
            <person name="Huettel W."/>
        </authorList>
    </citation>
    <scope>NUCLEOTIDE SEQUENCE [LARGE SCALE GENOMIC DNA]</scope>
    <source>
        <strain evidence="8">ATCC 74030 / MF5533</strain>
    </source>
</reference>
<dbReference type="InterPro" id="IPR035810">
    <property type="entry name" value="PEBP_euk"/>
</dbReference>
<dbReference type="Proteomes" id="UP000005446">
    <property type="component" value="Unassembled WGS sequence"/>
</dbReference>
<evidence type="ECO:0000256" key="5">
    <source>
        <dbReference type="ARBA" id="ARBA00039444"/>
    </source>
</evidence>
<evidence type="ECO:0000256" key="2">
    <source>
        <dbReference type="ARBA" id="ARBA00023128"/>
    </source>
</evidence>
<sequence length="430" mass="49317">MSTCQKAARPLTRCIRESQSASLSARTIRNFTSSTRQNEEAAAAVETKPPRVWDPTTVTSRKGEKALMKDGVMPIGSRRRRAAISTSDNLPFEQLPYQCFQEALRVLRADRKEKLELIKTERLRISNLEAQDVTNIKGGQKHKDTRLESMRRHLEYLKIQADINDPLIKKRFEDGEGDMNKPIYRYLADKQWRKYQHKLITQRIHQLSIVPDLLPHFEPTADVRLAFRTRQVSPGEFVDSRISEYPLRLKVQVFDKGTRLVSIVVIDSDVPQLETDKFESRCHFLATNVPLSPTINSIPLSQLSDSNVVIPWLAPFAQKGSPYHRYSVFVLEQGSELNAEALKAIPRDGFKLRSFKDKYKVTPIGMSLFRSEWDEGTAGVMQRSGVDGADIEFKRKKVVALKPKQKPRGWEAKHASTKYRALWRRKDKSA</sequence>
<comment type="subcellular location">
    <subcellularLocation>
        <location evidence="1">Mitochondrion</location>
    </subcellularLocation>
</comment>
<dbReference type="GO" id="GO:0005739">
    <property type="term" value="C:mitochondrion"/>
    <property type="evidence" value="ECO:0007669"/>
    <property type="project" value="UniProtKB-SubCell"/>
</dbReference>
<dbReference type="HOGENOM" id="CLU_035836_0_0_1"/>